<proteinExistence type="inferred from homology"/>
<evidence type="ECO:0000256" key="7">
    <source>
        <dbReference type="ARBA" id="ARBA00022723"/>
    </source>
</evidence>
<dbReference type="AlphaFoldDB" id="A0A1Q8RXF5"/>
<evidence type="ECO:0000256" key="14">
    <source>
        <dbReference type="PIRSR" id="PIRSR601384-2"/>
    </source>
</evidence>
<dbReference type="EMBL" id="MPGH01000064">
    <property type="protein sequence ID" value="OLN90225.1"/>
    <property type="molecule type" value="Genomic_DNA"/>
</dbReference>
<evidence type="ECO:0000256" key="9">
    <source>
        <dbReference type="ARBA" id="ARBA00022801"/>
    </source>
</evidence>
<evidence type="ECO:0000256" key="1">
    <source>
        <dbReference type="ARBA" id="ARBA00001187"/>
    </source>
</evidence>
<feature type="binding site" evidence="14">
    <location>
        <position position="306"/>
    </location>
    <ligand>
        <name>Zn(2+)</name>
        <dbReference type="ChEBI" id="CHEBI:29105"/>
        <note>catalytic</note>
    </ligand>
</feature>
<keyword evidence="7 14" id="KW-0479">Metal-binding</keyword>
<dbReference type="InterPro" id="IPR050414">
    <property type="entry name" value="Fungal_M35_metalloproteases"/>
</dbReference>
<evidence type="ECO:0000256" key="4">
    <source>
        <dbReference type="ARBA" id="ARBA00022525"/>
    </source>
</evidence>
<evidence type="ECO:0000256" key="15">
    <source>
        <dbReference type="RuleBase" id="RU361126"/>
    </source>
</evidence>
<dbReference type="PRINTS" id="PR00768">
    <property type="entry name" value="DEUTEROLYSIN"/>
</dbReference>
<keyword evidence="8 16" id="KW-0732">Signal</keyword>
<dbReference type="Gene3D" id="2.60.40.2970">
    <property type="match status" value="1"/>
</dbReference>
<name>A0A1Q8RXF5_9PEZI</name>
<dbReference type="SUPFAM" id="SSF55486">
    <property type="entry name" value="Metalloproteases ('zincins'), catalytic domain"/>
    <property type="match status" value="1"/>
</dbReference>
<reference evidence="18 19" key="1">
    <citation type="submission" date="2016-11" db="EMBL/GenBank/DDBJ databases">
        <title>Draft Genome Assembly of Colletotrichum chlorophyti a pathogen of herbaceous plants.</title>
        <authorList>
            <person name="Gan P."/>
            <person name="Narusaka M."/>
            <person name="Tsushima A."/>
            <person name="Narusaka Y."/>
            <person name="Takano Y."/>
            <person name="Shirasu K."/>
        </authorList>
    </citation>
    <scope>NUCLEOTIDE SEQUENCE [LARGE SCALE GENOMIC DNA]</scope>
    <source>
        <strain evidence="18 19">NTL11</strain>
    </source>
</reference>
<dbReference type="Gene3D" id="3.40.390.10">
    <property type="entry name" value="Collagenase (Catalytic Domain)"/>
    <property type="match status" value="1"/>
</dbReference>
<evidence type="ECO:0000256" key="10">
    <source>
        <dbReference type="ARBA" id="ARBA00022833"/>
    </source>
</evidence>
<feature type="domain" description="Lysine-specific metallo-endopeptidase" evidence="17">
    <location>
        <begin position="197"/>
        <end position="345"/>
    </location>
</feature>
<feature type="signal peptide" evidence="16">
    <location>
        <begin position="1"/>
        <end position="15"/>
    </location>
</feature>
<evidence type="ECO:0000256" key="12">
    <source>
        <dbReference type="ARBA" id="ARBA00023145"/>
    </source>
</evidence>
<evidence type="ECO:0000256" key="11">
    <source>
        <dbReference type="ARBA" id="ARBA00023049"/>
    </source>
</evidence>
<dbReference type="EC" id="3.4.24.39" evidence="15"/>
<evidence type="ECO:0000256" key="3">
    <source>
        <dbReference type="ARBA" id="ARBA00010279"/>
    </source>
</evidence>
<comment type="cofactor">
    <cofactor evidence="14 15">
        <name>Zn(2+)</name>
        <dbReference type="ChEBI" id="CHEBI:29105"/>
    </cofactor>
    <text evidence="14 15">Binds 1 zinc ion per subunit.</text>
</comment>
<keyword evidence="10 14" id="KW-0862">Zinc</keyword>
<dbReference type="STRING" id="708187.A0A1Q8RXF5"/>
<keyword evidence="5 15" id="KW-0645">Protease</keyword>
<evidence type="ECO:0000256" key="13">
    <source>
        <dbReference type="PIRSR" id="PIRSR601384-1"/>
    </source>
</evidence>
<dbReference type="InterPro" id="IPR001384">
    <property type="entry name" value="Peptidase_M35"/>
</dbReference>
<keyword evidence="6 15" id="KW-0165">Cleavage on pair of basic residues</keyword>
<dbReference type="GO" id="GO:0046872">
    <property type="term" value="F:metal ion binding"/>
    <property type="evidence" value="ECO:0007669"/>
    <property type="project" value="UniProtKB-KW"/>
</dbReference>
<comment type="subcellular location">
    <subcellularLocation>
        <location evidence="2 15">Secreted</location>
    </subcellularLocation>
</comment>
<feature type="binding site" evidence="14">
    <location>
        <position position="302"/>
    </location>
    <ligand>
        <name>Zn(2+)</name>
        <dbReference type="ChEBI" id="CHEBI:29105"/>
        <note>catalytic</note>
    </ligand>
</feature>
<evidence type="ECO:0000256" key="16">
    <source>
        <dbReference type="SAM" id="SignalP"/>
    </source>
</evidence>
<dbReference type="SMART" id="SM01351">
    <property type="entry name" value="Aspzincin_M35"/>
    <property type="match status" value="1"/>
</dbReference>
<keyword evidence="11 15" id="KW-0482">Metalloprotease</keyword>
<keyword evidence="4 15" id="KW-0964">Secreted</keyword>
<gene>
    <name evidence="18" type="ORF">CCHL11_10194</name>
</gene>
<evidence type="ECO:0000256" key="2">
    <source>
        <dbReference type="ARBA" id="ARBA00004613"/>
    </source>
</evidence>
<dbReference type="CDD" id="cd11008">
    <property type="entry name" value="M35_deuterolysin_like"/>
    <property type="match status" value="1"/>
</dbReference>
<comment type="caution">
    <text evidence="18">The sequence shown here is derived from an EMBL/GenBank/DDBJ whole genome shotgun (WGS) entry which is preliminary data.</text>
</comment>
<dbReference type="GO" id="GO:0005576">
    <property type="term" value="C:extracellular region"/>
    <property type="evidence" value="ECO:0007669"/>
    <property type="project" value="UniProtKB-SubCell"/>
</dbReference>
<evidence type="ECO:0000313" key="18">
    <source>
        <dbReference type="EMBL" id="OLN90225.1"/>
    </source>
</evidence>
<keyword evidence="9 15" id="KW-0378">Hydrolase</keyword>
<dbReference type="InterPro" id="IPR029463">
    <property type="entry name" value="Lys_MEP"/>
</dbReference>
<evidence type="ECO:0000259" key="17">
    <source>
        <dbReference type="SMART" id="SM01351"/>
    </source>
</evidence>
<dbReference type="Proteomes" id="UP000186583">
    <property type="component" value="Unassembled WGS sequence"/>
</dbReference>
<keyword evidence="12" id="KW-0865">Zymogen</keyword>
<dbReference type="GO" id="GO:0006508">
    <property type="term" value="P:proteolysis"/>
    <property type="evidence" value="ECO:0007669"/>
    <property type="project" value="UniProtKB-KW"/>
</dbReference>
<comment type="similarity">
    <text evidence="3 15">Belongs to the peptidase M35 family.</text>
</comment>
<dbReference type="InterPro" id="IPR024079">
    <property type="entry name" value="MetalloPept_cat_dom_sf"/>
</dbReference>
<evidence type="ECO:0000256" key="6">
    <source>
        <dbReference type="ARBA" id="ARBA00022685"/>
    </source>
</evidence>
<dbReference type="PANTHER" id="PTHR37016:SF2">
    <property type="entry name" value="NEUTRAL PROTEASE 2 HOMOLOG SNOG_02177"/>
    <property type="match status" value="1"/>
</dbReference>
<feature type="binding site" evidence="14">
    <location>
        <position position="315"/>
    </location>
    <ligand>
        <name>Zn(2+)</name>
        <dbReference type="ChEBI" id="CHEBI:29105"/>
        <note>catalytic</note>
    </ligand>
</feature>
<feature type="chain" id="PRO_5013203469" description="Neutral protease 2" evidence="16">
    <location>
        <begin position="16"/>
        <end position="347"/>
    </location>
</feature>
<dbReference type="OrthoDB" id="412874at2759"/>
<evidence type="ECO:0000256" key="8">
    <source>
        <dbReference type="ARBA" id="ARBA00022729"/>
    </source>
</evidence>
<accession>A0A1Q8RXF5</accession>
<protein>
    <recommendedName>
        <fullName evidence="15">Neutral protease 2</fullName>
        <ecNumber evidence="15">3.4.24.39</ecNumber>
    </recommendedName>
    <alternativeName>
        <fullName evidence="15">Deuterolysin</fullName>
    </alternativeName>
</protein>
<keyword evidence="19" id="KW-1185">Reference proteome</keyword>
<feature type="active site" evidence="13">
    <location>
        <position position="303"/>
    </location>
</feature>
<dbReference type="PANTHER" id="PTHR37016">
    <property type="match status" value="1"/>
</dbReference>
<comment type="function">
    <text evidence="15">Secreted metalloproteinase that allows assimilation of proteinaceous substrates. Shows high activities on basic nuclear substrates such as histone and protamine.</text>
</comment>
<organism evidence="18 19">
    <name type="scientific">Colletotrichum chlorophyti</name>
    <dbReference type="NCBI Taxonomy" id="708187"/>
    <lineage>
        <taxon>Eukaryota</taxon>
        <taxon>Fungi</taxon>
        <taxon>Dikarya</taxon>
        <taxon>Ascomycota</taxon>
        <taxon>Pezizomycotina</taxon>
        <taxon>Sordariomycetes</taxon>
        <taxon>Hypocreomycetidae</taxon>
        <taxon>Glomerellales</taxon>
        <taxon>Glomerellaceae</taxon>
        <taxon>Colletotrichum</taxon>
    </lineage>
</organism>
<evidence type="ECO:0000256" key="5">
    <source>
        <dbReference type="ARBA" id="ARBA00022670"/>
    </source>
</evidence>
<comment type="catalytic activity">
    <reaction evidence="1 15">
        <text>Preferential cleavage of bonds with hydrophobic residues in P1'. Also 3-Asn-|-Gln-4 and 8-Gly-|-Ser-9 bonds in insulin B chain.</text>
        <dbReference type="EC" id="3.4.24.39"/>
    </reaction>
</comment>
<evidence type="ECO:0000313" key="19">
    <source>
        <dbReference type="Proteomes" id="UP000186583"/>
    </source>
</evidence>
<sequence length="347" mass="36964">MKLALSLSFAALACAATTNVNKHDNPLRVTIEAVGNSGVKASITNTGTKKLKVLKTGSLLDQLAVEKAEVFTGSKKVNFDGIRLRLQTNNLPNEAFETFDAGQTVEVNWDVAEVHDLSAGGKYEIVAQGSLSFAEANGNEITGVSSFQSNVLSVEVDGASAAKTRHDFHKHVKRADIQKDCTGTQRAASIKALRTCRDLARAASSAAESGPADKMEEYFKSSTTTTRNTVADVFTKVAEECNSTTSGVSRLFCTDIISACAPGIIAYTVPSESYIVNCPTFFTIPTLSSTCHAQDGATTTIHEVTHLLQIMGTTDQSACYGYSCVLSLTADQNLYHADTYALFANAS</sequence>
<dbReference type="GO" id="GO:0004222">
    <property type="term" value="F:metalloendopeptidase activity"/>
    <property type="evidence" value="ECO:0007669"/>
    <property type="project" value="InterPro"/>
</dbReference>
<dbReference type="Pfam" id="PF02102">
    <property type="entry name" value="Peptidase_M35"/>
    <property type="match status" value="1"/>
</dbReference>